<evidence type="ECO:0000313" key="3">
    <source>
        <dbReference type="Proteomes" id="UP001592581"/>
    </source>
</evidence>
<dbReference type="Pfam" id="PF01636">
    <property type="entry name" value="APH"/>
    <property type="match status" value="1"/>
</dbReference>
<name>A0ABV6XXA4_9ACTN</name>
<feature type="domain" description="Aminoglycoside phosphotransferase" evidence="1">
    <location>
        <begin position="35"/>
        <end position="239"/>
    </location>
</feature>
<dbReference type="SUPFAM" id="SSF56112">
    <property type="entry name" value="Protein kinase-like (PK-like)"/>
    <property type="match status" value="1"/>
</dbReference>
<keyword evidence="2" id="KW-0808">Transferase</keyword>
<dbReference type="InterPro" id="IPR011009">
    <property type="entry name" value="Kinase-like_dom_sf"/>
</dbReference>
<protein>
    <submittedName>
        <fullName evidence="2">Aminoglycoside phosphotransferase family protein</fullName>
        <ecNumber evidence="2">2.7.1.-</ecNumber>
    </submittedName>
</protein>
<dbReference type="EMBL" id="JBEUKS010000014">
    <property type="protein sequence ID" value="MFC1442902.1"/>
    <property type="molecule type" value="Genomic_DNA"/>
</dbReference>
<dbReference type="GO" id="GO:0016740">
    <property type="term" value="F:transferase activity"/>
    <property type="evidence" value="ECO:0007669"/>
    <property type="project" value="UniProtKB-KW"/>
</dbReference>
<dbReference type="Gene3D" id="3.90.1200.10">
    <property type="match status" value="1"/>
</dbReference>
<reference evidence="2 3" key="1">
    <citation type="submission" date="2024-06" db="EMBL/GenBank/DDBJ databases">
        <authorList>
            <person name="Lee S.D."/>
        </authorList>
    </citation>
    <scope>NUCLEOTIDE SEQUENCE [LARGE SCALE GENOMIC DNA]</scope>
    <source>
        <strain evidence="2 3">N1-10</strain>
    </source>
</reference>
<dbReference type="RefSeq" id="WP_380567998.1">
    <property type="nucleotide sequence ID" value="NZ_JBEUKS010000014.1"/>
</dbReference>
<gene>
    <name evidence="2" type="ORF">ABUW04_32105</name>
</gene>
<accession>A0ABV6XXA4</accession>
<evidence type="ECO:0000259" key="1">
    <source>
        <dbReference type="Pfam" id="PF01636"/>
    </source>
</evidence>
<dbReference type="Proteomes" id="UP001592581">
    <property type="component" value="Unassembled WGS sequence"/>
</dbReference>
<keyword evidence="3" id="KW-1185">Reference proteome</keyword>
<evidence type="ECO:0000313" key="2">
    <source>
        <dbReference type="EMBL" id="MFC1442902.1"/>
    </source>
</evidence>
<sequence>MTASLTDPRLELARIVAGEVTVHPDPRLPERILHLTDAQGRGFYAKQHQQPARFAQELRAYANWSHHLGAKVPALKAHHEASLTLLLSEVPGTPVTALPLDHPDQPRIYEAAGAALRALHAATLTPPASELGRQLALRLTGWADRAHQAGLTSAAARAFLHAAAADLAEAELEAAACHLDYQPRNWCWSPDTGLAVVDFEHMRPDARLRDLARLHHRHWPTAPHLRDAFHRGYGTPTTAESAILHTFGAYEAATALVRGHETGDQTLHDYGTNLLERLM</sequence>
<proteinExistence type="predicted"/>
<organism evidence="2 3">
    <name type="scientific">Streptacidiphilus jeojiensis</name>
    <dbReference type="NCBI Taxonomy" id="3229225"/>
    <lineage>
        <taxon>Bacteria</taxon>
        <taxon>Bacillati</taxon>
        <taxon>Actinomycetota</taxon>
        <taxon>Actinomycetes</taxon>
        <taxon>Kitasatosporales</taxon>
        <taxon>Streptomycetaceae</taxon>
        <taxon>Streptacidiphilus</taxon>
    </lineage>
</organism>
<comment type="caution">
    <text evidence="2">The sequence shown here is derived from an EMBL/GenBank/DDBJ whole genome shotgun (WGS) entry which is preliminary data.</text>
</comment>
<dbReference type="InterPro" id="IPR002575">
    <property type="entry name" value="Aminoglycoside_PTrfase"/>
</dbReference>
<dbReference type="EC" id="2.7.1.-" evidence="2"/>